<dbReference type="Gene3D" id="1.10.10.10">
    <property type="entry name" value="Winged helix-like DNA-binding domain superfamily/Winged helix DNA-binding domain"/>
    <property type="match status" value="1"/>
</dbReference>
<dbReference type="RefSeq" id="WP_143781729.1">
    <property type="nucleotide sequence ID" value="NZ_CP041616.1"/>
</dbReference>
<feature type="domain" description="HTH luxR-type" evidence="1">
    <location>
        <begin position="416"/>
        <end position="481"/>
    </location>
</feature>
<reference evidence="2 3" key="1">
    <citation type="submission" date="2019-07" db="EMBL/GenBank/DDBJ databases">
        <title>complete genome sequencing of Ornithinimicrobium sp. H23M54.</title>
        <authorList>
            <person name="Bae J.-W."/>
            <person name="Lee S.-Y."/>
        </authorList>
    </citation>
    <scope>NUCLEOTIDE SEQUENCE [LARGE SCALE GENOMIC DNA]</scope>
    <source>
        <strain evidence="2 3">H23M54</strain>
    </source>
</reference>
<dbReference type="KEGG" id="orz:FNH13_00995"/>
<dbReference type="EMBL" id="CP041616">
    <property type="protein sequence ID" value="QDO87070.1"/>
    <property type="molecule type" value="Genomic_DNA"/>
</dbReference>
<accession>A0A516G6T1</accession>
<dbReference type="Proteomes" id="UP000315395">
    <property type="component" value="Chromosome"/>
</dbReference>
<name>A0A516G6T1_9MICO</name>
<dbReference type="SMART" id="SM00421">
    <property type="entry name" value="HTH_LUXR"/>
    <property type="match status" value="1"/>
</dbReference>
<gene>
    <name evidence="2" type="ORF">FNH13_00995</name>
</gene>
<keyword evidence="3" id="KW-1185">Reference proteome</keyword>
<dbReference type="Pfam" id="PF00196">
    <property type="entry name" value="GerE"/>
    <property type="match status" value="1"/>
</dbReference>
<evidence type="ECO:0000313" key="3">
    <source>
        <dbReference type="Proteomes" id="UP000315395"/>
    </source>
</evidence>
<proteinExistence type="predicted"/>
<dbReference type="SUPFAM" id="SSF46894">
    <property type="entry name" value="C-terminal effector domain of the bipartite response regulators"/>
    <property type="match status" value="1"/>
</dbReference>
<dbReference type="PRINTS" id="PR00038">
    <property type="entry name" value="HTHLUXR"/>
</dbReference>
<dbReference type="InterPro" id="IPR011990">
    <property type="entry name" value="TPR-like_helical_dom_sf"/>
</dbReference>
<dbReference type="GO" id="GO:0006355">
    <property type="term" value="P:regulation of DNA-templated transcription"/>
    <property type="evidence" value="ECO:0007669"/>
    <property type="project" value="InterPro"/>
</dbReference>
<dbReference type="InterPro" id="IPR000792">
    <property type="entry name" value="Tscrpt_reg_LuxR_C"/>
</dbReference>
<dbReference type="GO" id="GO:0003677">
    <property type="term" value="F:DNA binding"/>
    <property type="evidence" value="ECO:0007669"/>
    <property type="project" value="InterPro"/>
</dbReference>
<dbReference type="AlphaFoldDB" id="A0A516G6T1"/>
<dbReference type="PROSITE" id="PS50043">
    <property type="entry name" value="HTH_LUXR_2"/>
    <property type="match status" value="1"/>
</dbReference>
<evidence type="ECO:0000313" key="2">
    <source>
        <dbReference type="EMBL" id="QDO87070.1"/>
    </source>
</evidence>
<organism evidence="2 3">
    <name type="scientific">Ornithinimicrobium ciconiae</name>
    <dbReference type="NCBI Taxonomy" id="2594265"/>
    <lineage>
        <taxon>Bacteria</taxon>
        <taxon>Bacillati</taxon>
        <taxon>Actinomycetota</taxon>
        <taxon>Actinomycetes</taxon>
        <taxon>Micrococcales</taxon>
        <taxon>Ornithinimicrobiaceae</taxon>
        <taxon>Ornithinimicrobium</taxon>
    </lineage>
</organism>
<sequence length="495" mass="53352">MVDRRVECRALLATCRPAWVAGHGDQAWAALDEAGQYVVGDDGLQLEVLSMRAGLHLLAEQLPQALRCAEQASMLGHQLLDGGTGLDHATAEALADARVTVASMTVDGSHPASSMRLIDALVVLDQVAYDPSLTRTTTAARAVNNALNLRIHALQHRLHTIEGRVEAWVRISEARTLLHGWPDQGTVLRQAVDVGMTCGQWERAWSNAQEQIADTTQRNELIAVLSKAAVLAWHANRREEARGLGERARSLSVAVDHPWVRTYAYLGHVAAAAAGAGSLEAALQAYARCTSRAGHATRPHRAWQAAQIALESGHSPDDVEEFLAATLPDGLGDLEQHVRVLIADARRQDVEPAAALDLLQPSRSGPDRARVHLALARTYRRQGRPTASASKLERARALLDTWPGWLHDQVEHEAALVQQPVLATPAQHRVLALTAEGHSNLEIADALDLSERTVAVHIAAMLRANGLASRTALAARHLRAAAHPSQADLATRSGS</sequence>
<dbReference type="SUPFAM" id="SSF48452">
    <property type="entry name" value="TPR-like"/>
    <property type="match status" value="1"/>
</dbReference>
<protein>
    <submittedName>
        <fullName evidence="2">Helix-turn-helix transcriptional regulator</fullName>
    </submittedName>
</protein>
<dbReference type="OrthoDB" id="3197423at2"/>
<dbReference type="InterPro" id="IPR036388">
    <property type="entry name" value="WH-like_DNA-bd_sf"/>
</dbReference>
<evidence type="ECO:0000259" key="1">
    <source>
        <dbReference type="PROSITE" id="PS50043"/>
    </source>
</evidence>
<dbReference type="InterPro" id="IPR016032">
    <property type="entry name" value="Sig_transdc_resp-reg_C-effctor"/>
</dbReference>